<proteinExistence type="predicted"/>
<sequence>MLKLAESFISTSSNVATPIACPRFEGASNDGGIVEKPAEDEDGPCSRGVVETAPAQPSGGQGGRVATCPTPGESVCSVLKRSAGVTTCDCVAANSAATVSSSSFRTRETWLILLGMAILGSTTAPAAKLAVAEIPLTVLPVIRFGAAGLLLLVWFWPRRRELIALLSERPGRAWATAAFCVPINQAFFLSGTKLAPTSHVGFLYATCPAVVLVLAWLLGMERLKPVRVAGILVTVLGMAIITWGGLKDVSSAGLESLLVGDLLLMGAVVSWAAYMLCSKSLIESHGAFPTLISTFLLGALLCLPFTLAASWDTQMLRAVSWTAWAGMIHLTVVVTVVGLALQNLAIRRLETSQVAAVGNLAPILTLIWAVLLFGDAITPQLIVGGTATLVGVFLANRS</sequence>
<evidence type="ECO:0000256" key="7">
    <source>
        <dbReference type="SAM" id="Phobius"/>
    </source>
</evidence>
<reference evidence="9 10" key="2">
    <citation type="journal article" date="2011" name="Stand. Genomic Sci.">
        <title>Complete genome sequence of Isosphaera pallida type strain (IS1B).</title>
        <authorList>
            <consortium name="US DOE Joint Genome Institute (JGI-PGF)"/>
            <person name="Goker M."/>
            <person name="Cleland D."/>
            <person name="Saunders E."/>
            <person name="Lapidus A."/>
            <person name="Nolan M."/>
            <person name="Lucas S."/>
            <person name="Hammon N."/>
            <person name="Deshpande S."/>
            <person name="Cheng J.F."/>
            <person name="Tapia R."/>
            <person name="Han C."/>
            <person name="Goodwin L."/>
            <person name="Pitluck S."/>
            <person name="Liolios K."/>
            <person name="Pagani I."/>
            <person name="Ivanova N."/>
            <person name="Mavromatis K."/>
            <person name="Pati A."/>
            <person name="Chen A."/>
            <person name="Palaniappan K."/>
            <person name="Land M."/>
            <person name="Hauser L."/>
            <person name="Chang Y.J."/>
            <person name="Jeffries C.D."/>
            <person name="Detter J.C."/>
            <person name="Beck B."/>
            <person name="Woyke T."/>
            <person name="Bristow J."/>
            <person name="Eisen J.A."/>
            <person name="Markowitz V."/>
            <person name="Hugenholtz P."/>
            <person name="Kyrpides N.C."/>
            <person name="Klenk H.P."/>
        </authorList>
    </citation>
    <scope>NUCLEOTIDE SEQUENCE [LARGE SCALE GENOMIC DNA]</scope>
    <source>
        <strain evidence="10">ATCC 43644 / DSM 9630 / IS1B</strain>
    </source>
</reference>
<evidence type="ECO:0000313" key="9">
    <source>
        <dbReference type="EMBL" id="ADV61604.1"/>
    </source>
</evidence>
<feature type="transmembrane region" description="Helical" evidence="7">
    <location>
        <begin position="137"/>
        <end position="156"/>
    </location>
</feature>
<feature type="transmembrane region" description="Helical" evidence="7">
    <location>
        <begin position="288"/>
        <end position="309"/>
    </location>
</feature>
<gene>
    <name evidence="9" type="ordered locus">Isop_1015</name>
</gene>
<comment type="subcellular location">
    <subcellularLocation>
        <location evidence="1">Cell membrane</location>
        <topology evidence="1">Multi-pass membrane protein</topology>
    </subcellularLocation>
</comment>
<dbReference type="FunCoup" id="E8R417">
    <property type="interactions" value="31"/>
</dbReference>
<keyword evidence="10" id="KW-1185">Reference proteome</keyword>
<evidence type="ECO:0000256" key="2">
    <source>
        <dbReference type="ARBA" id="ARBA00022475"/>
    </source>
</evidence>
<dbReference type="KEGG" id="ipa:Isop_1015"/>
<protein>
    <recommendedName>
        <fullName evidence="8">EamA domain-containing protein</fullName>
    </recommendedName>
</protein>
<reference key="1">
    <citation type="submission" date="2010-11" db="EMBL/GenBank/DDBJ databases">
        <title>The complete sequence of chromosome of Isophaera pallida ATCC 43644.</title>
        <authorList>
            <consortium name="US DOE Joint Genome Institute (JGI-PGF)"/>
            <person name="Lucas S."/>
            <person name="Copeland A."/>
            <person name="Lapidus A."/>
            <person name="Bruce D."/>
            <person name="Goodwin L."/>
            <person name="Pitluck S."/>
            <person name="Kyrpides N."/>
            <person name="Mavromatis K."/>
            <person name="Pagani I."/>
            <person name="Ivanova N."/>
            <person name="Saunders E."/>
            <person name="Brettin T."/>
            <person name="Detter J.C."/>
            <person name="Han C."/>
            <person name="Tapia R."/>
            <person name="Land M."/>
            <person name="Hauser L."/>
            <person name="Markowitz V."/>
            <person name="Cheng J.-F."/>
            <person name="Hugenholtz P."/>
            <person name="Woyke T."/>
            <person name="Wu D."/>
            <person name="Eisen J.A."/>
        </authorList>
    </citation>
    <scope>NUCLEOTIDE SEQUENCE</scope>
    <source>
        <strain>ATCC 43644</strain>
    </source>
</reference>
<feature type="domain" description="EamA" evidence="8">
    <location>
        <begin position="111"/>
        <end position="242"/>
    </location>
</feature>
<evidence type="ECO:0000313" key="10">
    <source>
        <dbReference type="Proteomes" id="UP000008631"/>
    </source>
</evidence>
<organism evidence="9 10">
    <name type="scientific">Isosphaera pallida (strain ATCC 43644 / DSM 9630 / IS1B)</name>
    <dbReference type="NCBI Taxonomy" id="575540"/>
    <lineage>
        <taxon>Bacteria</taxon>
        <taxon>Pseudomonadati</taxon>
        <taxon>Planctomycetota</taxon>
        <taxon>Planctomycetia</taxon>
        <taxon>Isosphaerales</taxon>
        <taxon>Isosphaeraceae</taxon>
        <taxon>Isosphaera</taxon>
    </lineage>
</organism>
<evidence type="ECO:0000256" key="1">
    <source>
        <dbReference type="ARBA" id="ARBA00004651"/>
    </source>
</evidence>
<dbReference type="STRING" id="575540.Isop_1015"/>
<evidence type="ECO:0000259" key="8">
    <source>
        <dbReference type="Pfam" id="PF00892"/>
    </source>
</evidence>
<feature type="transmembrane region" description="Helical" evidence="7">
    <location>
        <begin position="377"/>
        <end position="395"/>
    </location>
</feature>
<dbReference type="eggNOG" id="COG0697">
    <property type="taxonomic scope" value="Bacteria"/>
</dbReference>
<dbReference type="InterPro" id="IPR051258">
    <property type="entry name" value="Diverse_Substrate_Transporter"/>
</dbReference>
<dbReference type="AlphaFoldDB" id="E8R417"/>
<dbReference type="PANTHER" id="PTHR42920:SF11">
    <property type="entry name" value="INNER MEMBRANE PROTEIN YTFF"/>
    <property type="match status" value="1"/>
</dbReference>
<keyword evidence="3 7" id="KW-0812">Transmembrane</keyword>
<feature type="domain" description="EamA" evidence="8">
    <location>
        <begin position="259"/>
        <end position="396"/>
    </location>
</feature>
<dbReference type="InterPro" id="IPR037185">
    <property type="entry name" value="EmrE-like"/>
</dbReference>
<dbReference type="GO" id="GO:0005886">
    <property type="term" value="C:plasma membrane"/>
    <property type="evidence" value="ECO:0007669"/>
    <property type="project" value="UniProtKB-SubCell"/>
</dbReference>
<dbReference type="InterPro" id="IPR000620">
    <property type="entry name" value="EamA_dom"/>
</dbReference>
<feature type="transmembrane region" description="Helical" evidence="7">
    <location>
        <begin position="258"/>
        <end position="276"/>
    </location>
</feature>
<evidence type="ECO:0000256" key="5">
    <source>
        <dbReference type="ARBA" id="ARBA00023136"/>
    </source>
</evidence>
<dbReference type="SUPFAM" id="SSF103481">
    <property type="entry name" value="Multidrug resistance efflux transporter EmrE"/>
    <property type="match status" value="2"/>
</dbReference>
<name>E8R417_ISOPI</name>
<feature type="region of interest" description="Disordered" evidence="6">
    <location>
        <begin position="38"/>
        <end position="66"/>
    </location>
</feature>
<feature type="transmembrane region" description="Helical" evidence="7">
    <location>
        <begin position="226"/>
        <end position="246"/>
    </location>
</feature>
<dbReference type="HOGENOM" id="CLU_033863_4_2_0"/>
<keyword evidence="4 7" id="KW-1133">Transmembrane helix</keyword>
<dbReference type="Proteomes" id="UP000008631">
    <property type="component" value="Chromosome"/>
</dbReference>
<dbReference type="OrthoDB" id="268986at2"/>
<feature type="transmembrane region" description="Helical" evidence="7">
    <location>
        <begin position="353"/>
        <end position="371"/>
    </location>
</feature>
<feature type="transmembrane region" description="Helical" evidence="7">
    <location>
        <begin position="110"/>
        <end position="131"/>
    </location>
</feature>
<dbReference type="PANTHER" id="PTHR42920">
    <property type="entry name" value="OS03G0707200 PROTEIN-RELATED"/>
    <property type="match status" value="1"/>
</dbReference>
<evidence type="ECO:0000256" key="6">
    <source>
        <dbReference type="SAM" id="MobiDB-lite"/>
    </source>
</evidence>
<dbReference type="Pfam" id="PF00892">
    <property type="entry name" value="EamA"/>
    <property type="match status" value="2"/>
</dbReference>
<dbReference type="InParanoid" id="E8R417"/>
<feature type="transmembrane region" description="Helical" evidence="7">
    <location>
        <begin position="321"/>
        <end position="341"/>
    </location>
</feature>
<keyword evidence="2" id="KW-1003">Cell membrane</keyword>
<feature type="transmembrane region" description="Helical" evidence="7">
    <location>
        <begin position="201"/>
        <end position="219"/>
    </location>
</feature>
<evidence type="ECO:0000256" key="3">
    <source>
        <dbReference type="ARBA" id="ARBA00022692"/>
    </source>
</evidence>
<accession>E8R417</accession>
<dbReference type="EMBL" id="CP002353">
    <property type="protein sequence ID" value="ADV61604.1"/>
    <property type="molecule type" value="Genomic_DNA"/>
</dbReference>
<evidence type="ECO:0000256" key="4">
    <source>
        <dbReference type="ARBA" id="ARBA00022989"/>
    </source>
</evidence>
<keyword evidence="5 7" id="KW-0472">Membrane</keyword>